<reference evidence="1 2" key="1">
    <citation type="journal article" date="2007" name="Science">
        <title>Genomic minimalism in the early diverging intestinal parasite Giardia lamblia.</title>
        <authorList>
            <person name="Morrison H.G."/>
            <person name="McArthur A.G."/>
            <person name="Gillin F.D."/>
            <person name="Aley S.B."/>
            <person name="Adam R.D."/>
            <person name="Olsen G.J."/>
            <person name="Best A.A."/>
            <person name="Cande W.Z."/>
            <person name="Chen F."/>
            <person name="Cipriano M.J."/>
            <person name="Davids B.J."/>
            <person name="Dawson S.C."/>
            <person name="Elmendorf H.G."/>
            <person name="Hehl A.B."/>
            <person name="Holder M.E."/>
            <person name="Huse S.M."/>
            <person name="Kim U.U."/>
            <person name="Lasek-Nesselquist E."/>
            <person name="Manning G."/>
            <person name="Nigam A."/>
            <person name="Nixon J.E."/>
            <person name="Palm D."/>
            <person name="Passamaneck N.E."/>
            <person name="Prabhu A."/>
            <person name="Reich C.I."/>
            <person name="Reiner D.S."/>
            <person name="Samuelson J."/>
            <person name="Svard S.G."/>
            <person name="Sogin M.L."/>
        </authorList>
    </citation>
    <scope>NUCLEOTIDE SEQUENCE [LARGE SCALE GENOMIC DNA]</scope>
    <source>
        <strain evidence="1 2">WB C6</strain>
    </source>
</reference>
<proteinExistence type="predicted"/>
<evidence type="ECO:0000313" key="2">
    <source>
        <dbReference type="Proteomes" id="UP000001548"/>
    </source>
</evidence>
<dbReference type="HOGENOM" id="CLU_2138246_0_0_1"/>
<evidence type="ECO:0000313" key="1">
    <source>
        <dbReference type="EMBL" id="KAE8301650.1"/>
    </source>
</evidence>
<keyword evidence="2" id="KW-1185">Reference proteome</keyword>
<gene>
    <name evidence="1" type="ORF">GL50803_009483</name>
</gene>
<dbReference type="Proteomes" id="UP000001548">
    <property type="component" value="Unassembled WGS sequence"/>
</dbReference>
<dbReference type="GeneID" id="5699991"/>
<dbReference type="AlphaFoldDB" id="A8BHF6"/>
<organism evidence="1 2">
    <name type="scientific">Giardia intestinalis (strain ATCC 50803 / WB clone C6)</name>
    <name type="common">Giardia lamblia</name>
    <dbReference type="NCBI Taxonomy" id="184922"/>
    <lineage>
        <taxon>Eukaryota</taxon>
        <taxon>Metamonada</taxon>
        <taxon>Diplomonadida</taxon>
        <taxon>Hexamitidae</taxon>
        <taxon>Giardiinae</taxon>
        <taxon>Giardia</taxon>
    </lineage>
</organism>
<protein>
    <submittedName>
        <fullName evidence="1">Uncharacterized protein</fullName>
    </submittedName>
</protein>
<dbReference type="EMBL" id="AACB03000005">
    <property type="protein sequence ID" value="KAE8301650.1"/>
    <property type="molecule type" value="Genomic_DNA"/>
</dbReference>
<sequence>MEPQQTPCRSLVLLPFTLETEQAEIPFDMERIVPEELKAPEAIARNVNTPPKLIFRGHEMQGSPLELPTDYVITFHKDSGAVTTHDRCTMFLEPGDQPQPSPRSIMGLYQMML</sequence>
<dbReference type="RefSeq" id="XP_001707096.1">
    <property type="nucleotide sequence ID" value="XM_001707044.1"/>
</dbReference>
<dbReference type="KEGG" id="gla:GL50803_009483"/>
<name>A8BHF6_GIAIC</name>
<accession>A8BHF6</accession>
<dbReference type="OMA" id="FDMERIV"/>
<comment type="caution">
    <text evidence="1">The sequence shown here is derived from an EMBL/GenBank/DDBJ whole genome shotgun (WGS) entry which is preliminary data.</text>
</comment>
<dbReference type="VEuPathDB" id="GiardiaDB:GL50803_9483"/>